<keyword evidence="5" id="KW-0479">Metal-binding</keyword>
<keyword evidence="14" id="KW-1185">Reference proteome</keyword>
<feature type="domain" description="Spo11/DNA topoisomerase VI subunit A N-terminal" evidence="11">
    <location>
        <begin position="106"/>
        <end position="167"/>
    </location>
</feature>
<keyword evidence="7 10" id="KW-0799">Topoisomerase</keyword>
<dbReference type="GO" id="GO:0003918">
    <property type="term" value="F:DNA topoisomerase type II (double strand cut, ATP-hydrolyzing) activity"/>
    <property type="evidence" value="ECO:0007669"/>
    <property type="project" value="UniProtKB-UniRule"/>
</dbReference>
<feature type="domain" description="Topoisomerase 6 subunit A/Spo11 TOPRIM" evidence="12">
    <location>
        <begin position="213"/>
        <end position="256"/>
    </location>
</feature>
<evidence type="ECO:0000256" key="8">
    <source>
        <dbReference type="ARBA" id="ARBA00023125"/>
    </source>
</evidence>
<accession>A0A364L7C2</accession>
<evidence type="ECO:0000256" key="4">
    <source>
        <dbReference type="ARBA" id="ARBA00012895"/>
    </source>
</evidence>
<dbReference type="PRINTS" id="PR01550">
    <property type="entry name" value="TOP6AFAMILY"/>
</dbReference>
<evidence type="ECO:0000313" key="14">
    <source>
        <dbReference type="Proteomes" id="UP000249363"/>
    </source>
</evidence>
<dbReference type="InterPro" id="IPR013049">
    <property type="entry name" value="Spo11/TopoVI_A_N"/>
</dbReference>
<evidence type="ECO:0000256" key="7">
    <source>
        <dbReference type="ARBA" id="ARBA00023029"/>
    </source>
</evidence>
<evidence type="ECO:0000256" key="5">
    <source>
        <dbReference type="ARBA" id="ARBA00022723"/>
    </source>
</evidence>
<dbReference type="CDD" id="cd00223">
    <property type="entry name" value="TOPRIM_TopoIIB_SPO"/>
    <property type="match status" value="1"/>
</dbReference>
<dbReference type="AlphaFoldDB" id="A0A364L7C2"/>
<dbReference type="Pfam" id="PF21180">
    <property type="entry name" value="TOP6A-Spo11_Toprim"/>
    <property type="match status" value="2"/>
</dbReference>
<evidence type="ECO:0000256" key="3">
    <source>
        <dbReference type="ARBA" id="ARBA00006559"/>
    </source>
</evidence>
<evidence type="ECO:0000256" key="9">
    <source>
        <dbReference type="ARBA" id="ARBA00023235"/>
    </source>
</evidence>
<dbReference type="EMBL" id="MIKG01000016">
    <property type="protein sequence ID" value="RAO71696.1"/>
    <property type="molecule type" value="Genomic_DNA"/>
</dbReference>
<reference evidence="13 14" key="1">
    <citation type="journal article" date="2017" name="Biotechnol. Biofuels">
        <title>Differential beta-glucosidase expression as a function of carbon source availability in Talaromyces amestolkiae: a genomic and proteomic approach.</title>
        <authorList>
            <person name="de Eugenio L.I."/>
            <person name="Mendez-Liter J.A."/>
            <person name="Nieto-Dominguez M."/>
            <person name="Alonso L."/>
            <person name="Gil-Munoz J."/>
            <person name="Barriuso J."/>
            <person name="Prieto A."/>
            <person name="Martinez M.J."/>
        </authorList>
    </citation>
    <scope>NUCLEOTIDE SEQUENCE [LARGE SCALE GENOMIC DNA]</scope>
    <source>
        <strain evidence="13 14">CIB</strain>
    </source>
</reference>
<dbReference type="STRING" id="1196081.A0A364L7C2"/>
<evidence type="ECO:0000256" key="6">
    <source>
        <dbReference type="ARBA" id="ARBA00022842"/>
    </source>
</evidence>
<name>A0A364L7C2_TALAM</name>
<evidence type="ECO:0000256" key="2">
    <source>
        <dbReference type="ARBA" id="ARBA00001946"/>
    </source>
</evidence>
<dbReference type="InterPro" id="IPR002815">
    <property type="entry name" value="Spo11/TopoVI_A"/>
</dbReference>
<dbReference type="Gene3D" id="1.10.10.10">
    <property type="entry name" value="Winged helix-like DNA-binding domain superfamily/Winged helix DNA-binding domain"/>
    <property type="match status" value="1"/>
</dbReference>
<sequence>MEASSSLGAKPLSTCLSSWTDEMLTGGISIEDRLVLQFFDRLQLSFLNEFDKDVAQPAITLKKRQTHFQIVAGNDDPEERLLSTETRGSERLITYSWPGNSPYEAWKFTCVLRVLSLIIEAIQENLLITKRSIYYDNPGLFGTQAVVDAILDDIAYTVGVDRTTLHVISVGKGLAVGAVRIKTKSDTVLDMTAEDALIPRLIEISSIDLPEVKWAIFRRLVHNKYHLESVAGKGILITGKGYPDICTREFVHLISDIAYRRHSLSLQNLEIFSSPAPLRFFALVDGDCDGIAIMSTYKYGSKAHAHASASLNAPKLEWLGTRLEDVIVEQNGNESEDEDWVLISLSHRDVKKIQSMLAKNPVFGEDGPEVQWRAELQTMMMLNTKIETEVLYGTEGGLEGWIDRKMERLMH</sequence>
<dbReference type="RefSeq" id="XP_040736211.1">
    <property type="nucleotide sequence ID" value="XM_040880433.1"/>
</dbReference>
<comment type="catalytic activity">
    <reaction evidence="1 10">
        <text>ATP-dependent breakage, passage and rejoining of double-stranded DNA.</text>
        <dbReference type="EC" id="5.6.2.2"/>
    </reaction>
</comment>
<evidence type="ECO:0000256" key="1">
    <source>
        <dbReference type="ARBA" id="ARBA00000185"/>
    </source>
</evidence>
<comment type="caution">
    <text evidence="13">The sequence shown here is derived from an EMBL/GenBank/DDBJ whole genome shotgun (WGS) entry which is preliminary data.</text>
</comment>
<dbReference type="InterPro" id="IPR034136">
    <property type="entry name" value="TOPRIM_Topo6A/Spo11"/>
</dbReference>
<evidence type="ECO:0000259" key="11">
    <source>
        <dbReference type="Pfam" id="PF04406"/>
    </source>
</evidence>
<dbReference type="GO" id="GO:0005524">
    <property type="term" value="F:ATP binding"/>
    <property type="evidence" value="ECO:0007669"/>
    <property type="project" value="InterPro"/>
</dbReference>
<dbReference type="GO" id="GO:0046872">
    <property type="term" value="F:metal ion binding"/>
    <property type="evidence" value="ECO:0007669"/>
    <property type="project" value="UniProtKB-KW"/>
</dbReference>
<comment type="similarity">
    <text evidence="3 10">Belongs to the TOP6A family.</text>
</comment>
<dbReference type="OrthoDB" id="5377392at2759"/>
<dbReference type="GeneID" id="63796923"/>
<protein>
    <recommendedName>
        <fullName evidence="4">DNA topoisomerase (ATP-hydrolyzing)</fullName>
        <ecNumber evidence="4">5.6.2.2</ecNumber>
    </recommendedName>
</protein>
<evidence type="ECO:0000313" key="13">
    <source>
        <dbReference type="EMBL" id="RAO71696.1"/>
    </source>
</evidence>
<dbReference type="PANTHER" id="PTHR10848">
    <property type="entry name" value="MEIOTIC RECOMBINATION PROTEIN SPO11"/>
    <property type="match status" value="1"/>
</dbReference>
<dbReference type="SUPFAM" id="SSF56726">
    <property type="entry name" value="DNA topoisomerase IV, alpha subunit"/>
    <property type="match status" value="1"/>
</dbReference>
<organism evidence="13 14">
    <name type="scientific">Talaromyces amestolkiae</name>
    <dbReference type="NCBI Taxonomy" id="1196081"/>
    <lineage>
        <taxon>Eukaryota</taxon>
        <taxon>Fungi</taxon>
        <taxon>Dikarya</taxon>
        <taxon>Ascomycota</taxon>
        <taxon>Pezizomycotina</taxon>
        <taxon>Eurotiomycetes</taxon>
        <taxon>Eurotiomycetidae</taxon>
        <taxon>Eurotiales</taxon>
        <taxon>Trichocomaceae</taxon>
        <taxon>Talaromyces</taxon>
        <taxon>Talaromyces sect. Talaromyces</taxon>
    </lineage>
</organism>
<dbReference type="GO" id="GO:0000228">
    <property type="term" value="C:nuclear chromosome"/>
    <property type="evidence" value="ECO:0007669"/>
    <property type="project" value="TreeGrafter"/>
</dbReference>
<dbReference type="GO" id="GO:0007131">
    <property type="term" value="P:reciprocal meiotic recombination"/>
    <property type="evidence" value="ECO:0007669"/>
    <property type="project" value="TreeGrafter"/>
</dbReference>
<keyword evidence="6" id="KW-0460">Magnesium</keyword>
<dbReference type="Proteomes" id="UP000249363">
    <property type="component" value="Unassembled WGS sequence"/>
</dbReference>
<keyword evidence="8 10" id="KW-0238">DNA-binding</keyword>
<dbReference type="GO" id="GO:0000706">
    <property type="term" value="P:meiotic DNA double-strand break processing"/>
    <property type="evidence" value="ECO:0007669"/>
    <property type="project" value="TreeGrafter"/>
</dbReference>
<dbReference type="InterPro" id="IPR036078">
    <property type="entry name" value="Spo11/TopoVI_A_sf"/>
</dbReference>
<evidence type="ECO:0000259" key="12">
    <source>
        <dbReference type="Pfam" id="PF21180"/>
    </source>
</evidence>
<feature type="domain" description="Topoisomerase 6 subunit A/Spo11 TOPRIM" evidence="12">
    <location>
        <begin position="278"/>
        <end position="392"/>
    </location>
</feature>
<dbReference type="InterPro" id="IPR036388">
    <property type="entry name" value="WH-like_DNA-bd_sf"/>
</dbReference>
<evidence type="ECO:0000256" key="10">
    <source>
        <dbReference type="PROSITE-ProRule" id="PRU01385"/>
    </source>
</evidence>
<dbReference type="Gene3D" id="3.40.1360.10">
    <property type="match status" value="1"/>
</dbReference>
<feature type="active site" description="O-(5'-phospho-DNA)-tyrosine intermediate" evidence="10">
    <location>
        <position position="135"/>
    </location>
</feature>
<gene>
    <name evidence="13" type="ORF">BHQ10_007708</name>
</gene>
<dbReference type="GO" id="GO:0003677">
    <property type="term" value="F:DNA binding"/>
    <property type="evidence" value="ECO:0007669"/>
    <property type="project" value="UniProtKB-UniRule"/>
</dbReference>
<dbReference type="PANTHER" id="PTHR10848:SF0">
    <property type="entry name" value="MEIOTIC RECOMBINATION PROTEIN SPO11"/>
    <property type="match status" value="1"/>
</dbReference>
<dbReference type="EC" id="5.6.2.2" evidence="4"/>
<dbReference type="Pfam" id="PF04406">
    <property type="entry name" value="TP6A_N"/>
    <property type="match status" value="1"/>
</dbReference>
<comment type="cofactor">
    <cofactor evidence="2">
        <name>Mg(2+)</name>
        <dbReference type="ChEBI" id="CHEBI:18420"/>
    </cofactor>
</comment>
<dbReference type="GO" id="GO:0042138">
    <property type="term" value="P:meiotic DNA double-strand break formation"/>
    <property type="evidence" value="ECO:0007669"/>
    <property type="project" value="TreeGrafter"/>
</dbReference>
<dbReference type="PROSITE" id="PS52041">
    <property type="entry name" value="TOPO_IIB"/>
    <property type="match status" value="1"/>
</dbReference>
<proteinExistence type="inferred from homology"/>
<keyword evidence="9 10" id="KW-0413">Isomerase</keyword>